<feature type="region of interest" description="Disordered" evidence="1">
    <location>
        <begin position="173"/>
        <end position="257"/>
    </location>
</feature>
<feature type="compositionally biased region" description="Pro residues" evidence="1">
    <location>
        <begin position="137"/>
        <end position="150"/>
    </location>
</feature>
<feature type="compositionally biased region" description="Polar residues" evidence="1">
    <location>
        <begin position="49"/>
        <end position="66"/>
    </location>
</feature>
<feature type="region of interest" description="Disordered" evidence="1">
    <location>
        <begin position="129"/>
        <end position="158"/>
    </location>
</feature>
<evidence type="ECO:0000313" key="2">
    <source>
        <dbReference type="EMBL" id="KAJ4452388.1"/>
    </source>
</evidence>
<keyword evidence="3" id="KW-1185">Reference proteome</keyword>
<accession>A0ABQ8U3N0</accession>
<feature type="region of interest" description="Disordered" evidence="1">
    <location>
        <begin position="43"/>
        <end position="66"/>
    </location>
</feature>
<name>A0ABQ8U3N0_9EUKA</name>
<dbReference type="Proteomes" id="UP001141327">
    <property type="component" value="Unassembled WGS sequence"/>
</dbReference>
<proteinExistence type="predicted"/>
<reference evidence="2" key="1">
    <citation type="journal article" date="2022" name="bioRxiv">
        <title>Genomics of Preaxostyla Flagellates Illuminates Evolutionary Transitions and the Path Towards Mitochondrial Loss.</title>
        <authorList>
            <person name="Novak L.V.F."/>
            <person name="Treitli S.C."/>
            <person name="Pyrih J."/>
            <person name="Halakuc P."/>
            <person name="Pipaliya S.V."/>
            <person name="Vacek V."/>
            <person name="Brzon O."/>
            <person name="Soukal P."/>
            <person name="Eme L."/>
            <person name="Dacks J.B."/>
            <person name="Karnkowska A."/>
            <person name="Elias M."/>
            <person name="Hampl V."/>
        </authorList>
    </citation>
    <scope>NUCLEOTIDE SEQUENCE</scope>
    <source>
        <strain evidence="2">RCP-MX</strain>
    </source>
</reference>
<evidence type="ECO:0000313" key="3">
    <source>
        <dbReference type="Proteomes" id="UP001141327"/>
    </source>
</evidence>
<protein>
    <submittedName>
        <fullName evidence="2">Uncharacterized protein</fullName>
    </submittedName>
</protein>
<evidence type="ECO:0000256" key="1">
    <source>
        <dbReference type="SAM" id="MobiDB-lite"/>
    </source>
</evidence>
<dbReference type="EMBL" id="JAPMOS010000555">
    <property type="protein sequence ID" value="KAJ4452388.1"/>
    <property type="molecule type" value="Genomic_DNA"/>
</dbReference>
<feature type="compositionally biased region" description="Low complexity" evidence="1">
    <location>
        <begin position="199"/>
        <end position="209"/>
    </location>
</feature>
<organism evidence="2 3">
    <name type="scientific">Paratrimastix pyriformis</name>
    <dbReference type="NCBI Taxonomy" id="342808"/>
    <lineage>
        <taxon>Eukaryota</taxon>
        <taxon>Metamonada</taxon>
        <taxon>Preaxostyla</taxon>
        <taxon>Paratrimastigidae</taxon>
        <taxon>Paratrimastix</taxon>
    </lineage>
</organism>
<gene>
    <name evidence="2" type="ORF">PAPYR_13479</name>
</gene>
<sequence length="291" mass="31127">MIPLKYLRRLETLEELVAVLQYDLQRAQTIILTLVAQVDKMTRPRQDGSETASHFFSMPSSPENTDPSPPIVCIPIDYPYFSCINDVAGWSISSAMHYRAASSSGYSECWFSSCYSTAVITCLGAPAASQTDFHSPPARPSPSDPSPPLTSPISTPDTSSFFQQLMMQGTASTLVPTPRPHAATNDLAAPPPQISPASGAPEPEAQQPGGEEESCDEGQDDEEVTLPPVSRSVPPEFAGLATHPCPSPPSTAGMSANPRLRRFLAPLRIPSPNRSALPSVQVRVVAADLRG</sequence>
<comment type="caution">
    <text evidence="2">The sequence shown here is derived from an EMBL/GenBank/DDBJ whole genome shotgun (WGS) entry which is preliminary data.</text>
</comment>
<feature type="compositionally biased region" description="Acidic residues" evidence="1">
    <location>
        <begin position="210"/>
        <end position="224"/>
    </location>
</feature>